<dbReference type="AlphaFoldDB" id="A0A644XUC1"/>
<comment type="caution">
    <text evidence="1">The sequence shown here is derived from an EMBL/GenBank/DDBJ whole genome shotgun (WGS) entry which is preliminary data.</text>
</comment>
<protein>
    <submittedName>
        <fullName evidence="1">Uncharacterized protein</fullName>
    </submittedName>
</protein>
<gene>
    <name evidence="1" type="ORF">SDC9_66181</name>
</gene>
<dbReference type="EMBL" id="VSSQ01003238">
    <property type="protein sequence ID" value="MPM19755.1"/>
    <property type="molecule type" value="Genomic_DNA"/>
</dbReference>
<evidence type="ECO:0000313" key="1">
    <source>
        <dbReference type="EMBL" id="MPM19755.1"/>
    </source>
</evidence>
<organism evidence="1">
    <name type="scientific">bioreactor metagenome</name>
    <dbReference type="NCBI Taxonomy" id="1076179"/>
    <lineage>
        <taxon>unclassified sequences</taxon>
        <taxon>metagenomes</taxon>
        <taxon>ecological metagenomes</taxon>
    </lineage>
</organism>
<proteinExistence type="predicted"/>
<name>A0A644XUC1_9ZZZZ</name>
<sequence length="60" mass="6331">MGVCAQEIRQVTFYEGTSPDLEVLGIERVGHLGERKAIGFQAVLVDGNLDEGVLTAVDGG</sequence>
<accession>A0A644XUC1</accession>
<reference evidence="1" key="1">
    <citation type="submission" date="2019-08" db="EMBL/GenBank/DDBJ databases">
        <authorList>
            <person name="Kucharzyk K."/>
            <person name="Murdoch R.W."/>
            <person name="Higgins S."/>
            <person name="Loffler F."/>
        </authorList>
    </citation>
    <scope>NUCLEOTIDE SEQUENCE</scope>
</reference>